<dbReference type="Gene3D" id="3.40.1180.10">
    <property type="entry name" value="Decaprenyl diphosphate synthase-like"/>
    <property type="match status" value="2"/>
</dbReference>
<dbReference type="SUPFAM" id="SSF64005">
    <property type="entry name" value="Undecaprenyl diphosphate synthase"/>
    <property type="match status" value="1"/>
</dbReference>
<evidence type="ECO:0000256" key="11">
    <source>
        <dbReference type="ARBA" id="ARBA00023136"/>
    </source>
</evidence>
<proteinExistence type="inferred from homology"/>
<reference evidence="14 15" key="1">
    <citation type="journal article" date="2016" name="Genome Biol. Evol.">
        <title>Divergent and convergent evolution of fungal pathogenicity.</title>
        <authorList>
            <person name="Shang Y."/>
            <person name="Xiao G."/>
            <person name="Zheng P."/>
            <person name="Cen K."/>
            <person name="Zhan S."/>
            <person name="Wang C."/>
        </authorList>
    </citation>
    <scope>NUCLEOTIDE SEQUENCE [LARGE SCALE GENOMIC DNA]</scope>
    <source>
        <strain evidence="14 15">ARSEF 7405</strain>
    </source>
</reference>
<evidence type="ECO:0000256" key="2">
    <source>
        <dbReference type="ARBA" id="ARBA00004586"/>
    </source>
</evidence>
<evidence type="ECO:0000256" key="6">
    <source>
        <dbReference type="ARBA" id="ARBA00022679"/>
    </source>
</evidence>
<keyword evidence="9" id="KW-0460">Magnesium</keyword>
<keyword evidence="8" id="KW-0256">Endoplasmic reticulum</keyword>
<dbReference type="Proteomes" id="UP000242877">
    <property type="component" value="Unassembled WGS sequence"/>
</dbReference>
<sequence>MKEVKDTDKDTDTDADNRQTLRSLDTAHETHSMGSPTTEDLPKLRRKTSEQLLRDETLTAAEREDIIKQHLPPAPQPGVADDDTGEEDICEDGVVAPHDASHVHAHTPRPRSKSSASAASSSAVSSSSKSAHHQKQAQKLSFWAWLASAIKAKIHYMAYIAISLVVGFWIRGRHAYRAIIERILAILYHHHRTPELIQRDVKGLSQLPSHLSCVLKNKWEEEDSEFEGVGQLGDDVAELVAWTSCAGIPMLSIYERTGALKTHIPELHRTIVKKLAAYYGFLAQQPTVYLYAPHHPIYSPELIAPEMKKNHSAITVLLLSANDGRETLVDLTKTLAEMAQHGKISPHDISVKLVDAELSEIISPMPTPTPTQNGDSISEDQGESTAVSAAKTTTQRIVSKAGKDEHAQPASETVAVANKESDHDPSAPFIKPEPDLLIVFGPYLKLDGYPPWAIRLTEIYCTGDKGDLVTSGGGETVEYQKFLKGLWRYAKAEMRFGR</sequence>
<dbReference type="AlphaFoldDB" id="A0A167W4C5"/>
<dbReference type="OrthoDB" id="19639at2759"/>
<dbReference type="PANTHER" id="PTHR21528:SF0">
    <property type="entry name" value="DEHYDRODOLICHYL DIPHOSPHATE SYNTHASE COMPLEX SUBUNIT NUS1"/>
    <property type="match status" value="1"/>
</dbReference>
<gene>
    <name evidence="14" type="ORF">AAP_04957</name>
</gene>
<dbReference type="PANTHER" id="PTHR21528">
    <property type="entry name" value="DEHYDRODOLICHYL DIPHOSPHATE SYNTHASE COMPLEX SUBUNIT NUS1"/>
    <property type="match status" value="1"/>
</dbReference>
<comment type="catalytic activity">
    <reaction evidence="12">
        <text>n isopentenyl diphosphate + (2E,6E)-farnesyl diphosphate = a di-trans,poly-cis-polyprenyl diphosphate + n diphosphate</text>
        <dbReference type="Rhea" id="RHEA:53008"/>
        <dbReference type="Rhea" id="RHEA-COMP:19494"/>
        <dbReference type="ChEBI" id="CHEBI:33019"/>
        <dbReference type="ChEBI" id="CHEBI:128769"/>
        <dbReference type="ChEBI" id="CHEBI:136960"/>
        <dbReference type="ChEBI" id="CHEBI:175763"/>
        <dbReference type="EC" id="2.5.1.87"/>
    </reaction>
</comment>
<comment type="cofactor">
    <cofactor evidence="1">
        <name>Mg(2+)</name>
        <dbReference type="ChEBI" id="CHEBI:18420"/>
    </cofactor>
</comment>
<dbReference type="EC" id="2.5.1.87" evidence="5"/>
<feature type="compositionally biased region" description="Basic and acidic residues" evidence="13">
    <location>
        <begin position="1"/>
        <end position="31"/>
    </location>
</feature>
<keyword evidence="10" id="KW-1133">Transmembrane helix</keyword>
<dbReference type="UniPathway" id="UPA00378"/>
<evidence type="ECO:0000256" key="3">
    <source>
        <dbReference type="ARBA" id="ARBA00004922"/>
    </source>
</evidence>
<keyword evidence="6 14" id="KW-0808">Transferase</keyword>
<keyword evidence="7" id="KW-0812">Transmembrane</keyword>
<comment type="subcellular location">
    <subcellularLocation>
        <location evidence="2">Endoplasmic reticulum membrane</location>
    </subcellularLocation>
</comment>
<comment type="caution">
    <text evidence="14">The sequence shown here is derived from an EMBL/GenBank/DDBJ whole genome shotgun (WGS) entry which is preliminary data.</text>
</comment>
<comment type="similarity">
    <text evidence="4">Belongs to the UPP synthase family.</text>
</comment>
<evidence type="ECO:0000313" key="14">
    <source>
        <dbReference type="EMBL" id="KZZ88385.1"/>
    </source>
</evidence>
<dbReference type="InterPro" id="IPR036424">
    <property type="entry name" value="UPP_synth-like_sf"/>
</dbReference>
<name>A0A167W4C5_9EURO</name>
<keyword evidence="11" id="KW-0472">Membrane</keyword>
<feature type="compositionally biased region" description="Polar residues" evidence="13">
    <location>
        <begin position="383"/>
        <end position="397"/>
    </location>
</feature>
<feature type="compositionally biased region" description="Basic residues" evidence="13">
    <location>
        <begin position="103"/>
        <end position="112"/>
    </location>
</feature>
<evidence type="ECO:0000256" key="4">
    <source>
        <dbReference type="ARBA" id="ARBA00005432"/>
    </source>
</evidence>
<dbReference type="VEuPathDB" id="FungiDB:AAP_04957"/>
<dbReference type="EMBL" id="AZGZ01000026">
    <property type="protein sequence ID" value="KZZ88385.1"/>
    <property type="molecule type" value="Genomic_DNA"/>
</dbReference>
<dbReference type="GO" id="GO:0045547">
    <property type="term" value="F:ditrans,polycis-polyprenyl diphosphate synthase [(2E,6E)-farnesyl diphosphate specific] activity"/>
    <property type="evidence" value="ECO:0007669"/>
    <property type="project" value="UniProtKB-EC"/>
</dbReference>
<feature type="region of interest" description="Disordered" evidence="13">
    <location>
        <begin position="362"/>
        <end position="428"/>
    </location>
</feature>
<evidence type="ECO:0000313" key="15">
    <source>
        <dbReference type="Proteomes" id="UP000242877"/>
    </source>
</evidence>
<dbReference type="GO" id="GO:1904423">
    <property type="term" value="C:dehydrodolichyl diphosphate synthase complex"/>
    <property type="evidence" value="ECO:0007669"/>
    <property type="project" value="InterPro"/>
</dbReference>
<feature type="compositionally biased region" description="Acidic residues" evidence="13">
    <location>
        <begin position="80"/>
        <end position="91"/>
    </location>
</feature>
<dbReference type="InterPro" id="IPR038887">
    <property type="entry name" value="Nus1/NgBR"/>
</dbReference>
<organism evidence="14 15">
    <name type="scientific">Ascosphaera apis ARSEF 7405</name>
    <dbReference type="NCBI Taxonomy" id="392613"/>
    <lineage>
        <taxon>Eukaryota</taxon>
        <taxon>Fungi</taxon>
        <taxon>Dikarya</taxon>
        <taxon>Ascomycota</taxon>
        <taxon>Pezizomycotina</taxon>
        <taxon>Eurotiomycetes</taxon>
        <taxon>Eurotiomycetidae</taxon>
        <taxon>Onygenales</taxon>
        <taxon>Ascosphaeraceae</taxon>
        <taxon>Ascosphaera</taxon>
    </lineage>
</organism>
<evidence type="ECO:0000256" key="1">
    <source>
        <dbReference type="ARBA" id="ARBA00001946"/>
    </source>
</evidence>
<evidence type="ECO:0000256" key="9">
    <source>
        <dbReference type="ARBA" id="ARBA00022842"/>
    </source>
</evidence>
<comment type="pathway">
    <text evidence="3">Protein modification; protein glycosylation.</text>
</comment>
<feature type="compositionally biased region" description="Low complexity" evidence="13">
    <location>
        <begin position="113"/>
        <end position="129"/>
    </location>
</feature>
<evidence type="ECO:0000256" key="8">
    <source>
        <dbReference type="ARBA" id="ARBA00022824"/>
    </source>
</evidence>
<keyword evidence="15" id="KW-1185">Reference proteome</keyword>
<accession>A0A167W4C5</accession>
<evidence type="ECO:0000256" key="7">
    <source>
        <dbReference type="ARBA" id="ARBA00022692"/>
    </source>
</evidence>
<feature type="region of interest" description="Disordered" evidence="13">
    <location>
        <begin position="1"/>
        <end position="132"/>
    </location>
</feature>
<evidence type="ECO:0000256" key="10">
    <source>
        <dbReference type="ARBA" id="ARBA00022989"/>
    </source>
</evidence>
<feature type="compositionally biased region" description="Basic and acidic residues" evidence="13">
    <location>
        <begin position="40"/>
        <end position="68"/>
    </location>
</feature>
<evidence type="ECO:0000256" key="12">
    <source>
        <dbReference type="ARBA" id="ARBA00047353"/>
    </source>
</evidence>
<dbReference type="GO" id="GO:0005789">
    <property type="term" value="C:endoplasmic reticulum membrane"/>
    <property type="evidence" value="ECO:0007669"/>
    <property type="project" value="UniProtKB-SubCell"/>
</dbReference>
<evidence type="ECO:0000256" key="5">
    <source>
        <dbReference type="ARBA" id="ARBA00012596"/>
    </source>
</evidence>
<evidence type="ECO:0000256" key="13">
    <source>
        <dbReference type="SAM" id="MobiDB-lite"/>
    </source>
</evidence>
<protein>
    <recommendedName>
        <fullName evidence="5">ditrans,polycis-polyprenyl diphosphate synthase [(2E,6E)-farnesyldiphosphate specific]</fullName>
        <ecNumber evidence="5">2.5.1.87</ecNumber>
    </recommendedName>
</protein>